<evidence type="ECO:0000313" key="9">
    <source>
        <dbReference type="Proteomes" id="UP000011087"/>
    </source>
</evidence>
<dbReference type="EMBL" id="JH992971">
    <property type="protein sequence ID" value="EKX53146.1"/>
    <property type="molecule type" value="Genomic_DNA"/>
</dbReference>
<feature type="transmembrane region" description="Helical" evidence="5">
    <location>
        <begin position="6"/>
        <end position="30"/>
    </location>
</feature>
<name>L1JX35_GUITC</name>
<sequence length="265" mass="30486">MVGRAFLAGAAAIVVGYHGLSCALQAVYYLRRRCSPQEWKIQPQRFVRLQSPACWSPFLGRWFGRREGKEEYHDFVCAMNVITAGCSAGFVVRSIVRGSTRLLFDWKAAGRLPGVVGTFCLAVGWQSVLEYYWHRLMHLPFFYKHFHKMHHSYKSPQPFDDMYIHPVEAVGYYCILYSPPFVFPLHVYGFVLYMAIMGVCGILDHSGIKWGFLGIYNTEDHDKHHEHFDCNFAFPFVWMDILHGTFAGDHMGIHYPLSSAKLGMK</sequence>
<evidence type="ECO:0000256" key="3">
    <source>
        <dbReference type="ARBA" id="ARBA00022989"/>
    </source>
</evidence>
<dbReference type="OrthoDB" id="408954at2759"/>
<dbReference type="PaxDb" id="55529-EKX53146"/>
<gene>
    <name evidence="7" type="ORF">GUITHDRAFT_175524</name>
</gene>
<dbReference type="HOGENOM" id="CLU_984808_0_0_1"/>
<dbReference type="Pfam" id="PF04116">
    <property type="entry name" value="FA_hydroxylase"/>
    <property type="match status" value="1"/>
</dbReference>
<dbReference type="OMA" id="HHEFFHC"/>
<reference evidence="7 9" key="1">
    <citation type="journal article" date="2012" name="Nature">
        <title>Algal genomes reveal evolutionary mosaicism and the fate of nucleomorphs.</title>
        <authorList>
            <consortium name="DOE Joint Genome Institute"/>
            <person name="Curtis B.A."/>
            <person name="Tanifuji G."/>
            <person name="Burki F."/>
            <person name="Gruber A."/>
            <person name="Irimia M."/>
            <person name="Maruyama S."/>
            <person name="Arias M.C."/>
            <person name="Ball S.G."/>
            <person name="Gile G.H."/>
            <person name="Hirakawa Y."/>
            <person name="Hopkins J.F."/>
            <person name="Kuo A."/>
            <person name="Rensing S.A."/>
            <person name="Schmutz J."/>
            <person name="Symeonidi A."/>
            <person name="Elias M."/>
            <person name="Eveleigh R.J."/>
            <person name="Herman E.K."/>
            <person name="Klute M.J."/>
            <person name="Nakayama T."/>
            <person name="Obornik M."/>
            <person name="Reyes-Prieto A."/>
            <person name="Armbrust E.V."/>
            <person name="Aves S.J."/>
            <person name="Beiko R.G."/>
            <person name="Coutinho P."/>
            <person name="Dacks J.B."/>
            <person name="Durnford D.G."/>
            <person name="Fast N.M."/>
            <person name="Green B.R."/>
            <person name="Grisdale C.J."/>
            <person name="Hempel F."/>
            <person name="Henrissat B."/>
            <person name="Hoppner M.P."/>
            <person name="Ishida K."/>
            <person name="Kim E."/>
            <person name="Koreny L."/>
            <person name="Kroth P.G."/>
            <person name="Liu Y."/>
            <person name="Malik S.B."/>
            <person name="Maier U.G."/>
            <person name="McRose D."/>
            <person name="Mock T."/>
            <person name="Neilson J.A."/>
            <person name="Onodera N.T."/>
            <person name="Poole A.M."/>
            <person name="Pritham E.J."/>
            <person name="Richards T.A."/>
            <person name="Rocap G."/>
            <person name="Roy S.W."/>
            <person name="Sarai C."/>
            <person name="Schaack S."/>
            <person name="Shirato S."/>
            <person name="Slamovits C.H."/>
            <person name="Spencer D.F."/>
            <person name="Suzuki S."/>
            <person name="Worden A.Z."/>
            <person name="Zauner S."/>
            <person name="Barry K."/>
            <person name="Bell C."/>
            <person name="Bharti A.K."/>
            <person name="Crow J.A."/>
            <person name="Grimwood J."/>
            <person name="Kramer R."/>
            <person name="Lindquist E."/>
            <person name="Lucas S."/>
            <person name="Salamov A."/>
            <person name="McFadden G.I."/>
            <person name="Lane C.E."/>
            <person name="Keeling P.J."/>
            <person name="Gray M.W."/>
            <person name="Grigoriev I.V."/>
            <person name="Archibald J.M."/>
        </authorList>
    </citation>
    <scope>NUCLEOTIDE SEQUENCE</scope>
    <source>
        <strain evidence="7 9">CCMP2712</strain>
    </source>
</reference>
<evidence type="ECO:0000313" key="8">
    <source>
        <dbReference type="EnsemblProtists" id="EKX53146"/>
    </source>
</evidence>
<feature type="transmembrane region" description="Helical" evidence="5">
    <location>
        <begin position="185"/>
        <end position="203"/>
    </location>
</feature>
<keyword evidence="9" id="KW-1185">Reference proteome</keyword>
<proteinExistence type="predicted"/>
<feature type="domain" description="Fatty acid hydroxylase" evidence="6">
    <location>
        <begin position="120"/>
        <end position="245"/>
    </location>
</feature>
<reference evidence="8" key="3">
    <citation type="submission" date="2015-06" db="UniProtKB">
        <authorList>
            <consortium name="EnsemblProtists"/>
        </authorList>
    </citation>
    <scope>IDENTIFICATION</scope>
</reference>
<dbReference type="InterPro" id="IPR006694">
    <property type="entry name" value="Fatty_acid_hydroxylase"/>
</dbReference>
<dbReference type="InterPro" id="IPR050307">
    <property type="entry name" value="Sterol_Desaturase_Related"/>
</dbReference>
<dbReference type="STRING" id="905079.L1JX35"/>
<protein>
    <submittedName>
        <fullName evidence="7">Sterol desaturase</fullName>
    </submittedName>
</protein>
<dbReference type="GO" id="GO:0016020">
    <property type="term" value="C:membrane"/>
    <property type="evidence" value="ECO:0007669"/>
    <property type="project" value="UniProtKB-SubCell"/>
</dbReference>
<dbReference type="AlphaFoldDB" id="L1JX35"/>
<organism evidence="7">
    <name type="scientific">Guillardia theta (strain CCMP2712)</name>
    <name type="common">Cryptophyte</name>
    <dbReference type="NCBI Taxonomy" id="905079"/>
    <lineage>
        <taxon>Eukaryota</taxon>
        <taxon>Cryptophyceae</taxon>
        <taxon>Pyrenomonadales</taxon>
        <taxon>Geminigeraceae</taxon>
        <taxon>Guillardia</taxon>
    </lineage>
</organism>
<dbReference type="PANTHER" id="PTHR11863">
    <property type="entry name" value="STEROL DESATURASE"/>
    <property type="match status" value="1"/>
</dbReference>
<dbReference type="EnsemblProtists" id="EKX53146">
    <property type="protein sequence ID" value="EKX53146"/>
    <property type="gene ID" value="GUITHDRAFT_175524"/>
</dbReference>
<comment type="subcellular location">
    <subcellularLocation>
        <location evidence="1">Membrane</location>
    </subcellularLocation>
</comment>
<accession>L1JX35</accession>
<evidence type="ECO:0000313" key="7">
    <source>
        <dbReference type="EMBL" id="EKX53146.1"/>
    </source>
</evidence>
<evidence type="ECO:0000256" key="4">
    <source>
        <dbReference type="ARBA" id="ARBA00023136"/>
    </source>
</evidence>
<dbReference type="KEGG" id="gtt:GUITHDRAFT_175524"/>
<dbReference type="GO" id="GO:0008610">
    <property type="term" value="P:lipid biosynthetic process"/>
    <property type="evidence" value="ECO:0007669"/>
    <property type="project" value="InterPro"/>
</dbReference>
<evidence type="ECO:0000256" key="2">
    <source>
        <dbReference type="ARBA" id="ARBA00022692"/>
    </source>
</evidence>
<reference evidence="9" key="2">
    <citation type="submission" date="2012-11" db="EMBL/GenBank/DDBJ databases">
        <authorList>
            <person name="Kuo A."/>
            <person name="Curtis B.A."/>
            <person name="Tanifuji G."/>
            <person name="Burki F."/>
            <person name="Gruber A."/>
            <person name="Irimia M."/>
            <person name="Maruyama S."/>
            <person name="Arias M.C."/>
            <person name="Ball S.G."/>
            <person name="Gile G.H."/>
            <person name="Hirakawa Y."/>
            <person name="Hopkins J.F."/>
            <person name="Rensing S.A."/>
            <person name="Schmutz J."/>
            <person name="Symeonidi A."/>
            <person name="Elias M."/>
            <person name="Eveleigh R.J."/>
            <person name="Herman E.K."/>
            <person name="Klute M.J."/>
            <person name="Nakayama T."/>
            <person name="Obornik M."/>
            <person name="Reyes-Prieto A."/>
            <person name="Armbrust E.V."/>
            <person name="Aves S.J."/>
            <person name="Beiko R.G."/>
            <person name="Coutinho P."/>
            <person name="Dacks J.B."/>
            <person name="Durnford D.G."/>
            <person name="Fast N.M."/>
            <person name="Green B.R."/>
            <person name="Grisdale C."/>
            <person name="Hempe F."/>
            <person name="Henrissat B."/>
            <person name="Hoppner M.P."/>
            <person name="Ishida K.-I."/>
            <person name="Kim E."/>
            <person name="Koreny L."/>
            <person name="Kroth P.G."/>
            <person name="Liu Y."/>
            <person name="Malik S.-B."/>
            <person name="Maier U.G."/>
            <person name="McRose D."/>
            <person name="Mock T."/>
            <person name="Neilson J.A."/>
            <person name="Onodera N.T."/>
            <person name="Poole A.M."/>
            <person name="Pritham E.J."/>
            <person name="Richards T.A."/>
            <person name="Rocap G."/>
            <person name="Roy S.W."/>
            <person name="Sarai C."/>
            <person name="Schaack S."/>
            <person name="Shirato S."/>
            <person name="Slamovits C.H."/>
            <person name="Spencer D.F."/>
            <person name="Suzuki S."/>
            <person name="Worden A.Z."/>
            <person name="Zauner S."/>
            <person name="Barry K."/>
            <person name="Bell C."/>
            <person name="Bharti A.K."/>
            <person name="Crow J.A."/>
            <person name="Grimwood J."/>
            <person name="Kramer R."/>
            <person name="Lindquist E."/>
            <person name="Lucas S."/>
            <person name="Salamov A."/>
            <person name="McFadden G.I."/>
            <person name="Lane C.E."/>
            <person name="Keeling P.J."/>
            <person name="Gray M.W."/>
            <person name="Grigoriev I.V."/>
            <person name="Archibald J.M."/>
        </authorList>
    </citation>
    <scope>NUCLEOTIDE SEQUENCE</scope>
    <source>
        <strain evidence="9">CCMP2712</strain>
    </source>
</reference>
<dbReference type="GO" id="GO:0005506">
    <property type="term" value="F:iron ion binding"/>
    <property type="evidence" value="ECO:0007669"/>
    <property type="project" value="InterPro"/>
</dbReference>
<keyword evidence="3 5" id="KW-1133">Transmembrane helix</keyword>
<evidence type="ECO:0000259" key="6">
    <source>
        <dbReference type="Pfam" id="PF04116"/>
    </source>
</evidence>
<evidence type="ECO:0000256" key="5">
    <source>
        <dbReference type="SAM" id="Phobius"/>
    </source>
</evidence>
<dbReference type="eggNOG" id="KOG0873">
    <property type="taxonomic scope" value="Eukaryota"/>
</dbReference>
<keyword evidence="2 5" id="KW-0812">Transmembrane</keyword>
<keyword evidence="4 5" id="KW-0472">Membrane</keyword>
<evidence type="ECO:0000256" key="1">
    <source>
        <dbReference type="ARBA" id="ARBA00004370"/>
    </source>
</evidence>
<dbReference type="GeneID" id="17309651"/>
<dbReference type="RefSeq" id="XP_005840126.1">
    <property type="nucleotide sequence ID" value="XM_005840069.1"/>
</dbReference>
<feature type="transmembrane region" description="Helical" evidence="5">
    <location>
        <begin position="75"/>
        <end position="96"/>
    </location>
</feature>
<dbReference type="Proteomes" id="UP000011087">
    <property type="component" value="Unassembled WGS sequence"/>
</dbReference>
<dbReference type="GO" id="GO:0016491">
    <property type="term" value="F:oxidoreductase activity"/>
    <property type="evidence" value="ECO:0007669"/>
    <property type="project" value="InterPro"/>
</dbReference>